<feature type="transmembrane region" description="Helical" evidence="1">
    <location>
        <begin position="86"/>
        <end position="108"/>
    </location>
</feature>
<sequence>MGGLAARFDCAGKGRTVTFTANYFSPLPPAVDTRKDPILSLESVPSETAADPALAASPATVGSAVAPTAADPLAAALRTSPTAGRALKFCTWAIYIGLWLMAISVRRYSPSMDASPAATVGYGLGAAIALAIPPAVVIGVLSLFKRLRTPRSRTRIAFGVGLALVATFVTVSAMGAYQRVQKDTAYAEIRHAGELMRTAMYAVDHPTGDVPDIDPTPKARGAYGQIERGVKLMLGQRLAQYRAYMKELDEVRLSELFIANRLARDRGLVESRLILEQSQRIVQKYSQQNQKLLADVPVIIRSLDLTEQQKNQMIEGALKSRATQRATLTRNWDIERQTLAEFEKMINLLDDNRRSWRAEHDEIVFDQDALLTRFQAHQLTVRRLTDERTRLELQQFDNLTSDLR</sequence>
<name>A0A6S7AMK4_9BURK</name>
<evidence type="ECO:0000313" key="2">
    <source>
        <dbReference type="EMBL" id="CAB3737769.1"/>
    </source>
</evidence>
<gene>
    <name evidence="2" type="ORF">LMG3458_05459</name>
</gene>
<dbReference type="EMBL" id="CADIJO010000029">
    <property type="protein sequence ID" value="CAB3737769.1"/>
    <property type="molecule type" value="Genomic_DNA"/>
</dbReference>
<reference evidence="2 3" key="1">
    <citation type="submission" date="2020-04" db="EMBL/GenBank/DDBJ databases">
        <authorList>
            <person name="De Canck E."/>
        </authorList>
    </citation>
    <scope>NUCLEOTIDE SEQUENCE [LARGE SCALE GENOMIC DNA]</scope>
    <source>
        <strain evidence="2 3">LMG 3458</strain>
    </source>
</reference>
<dbReference type="Proteomes" id="UP000494111">
    <property type="component" value="Unassembled WGS sequence"/>
</dbReference>
<evidence type="ECO:0000313" key="3">
    <source>
        <dbReference type="Proteomes" id="UP000494111"/>
    </source>
</evidence>
<keyword evidence="1" id="KW-1133">Transmembrane helix</keyword>
<organism evidence="2 3">
    <name type="scientific">Achromobacter deleyi</name>
    <dbReference type="NCBI Taxonomy" id="1353891"/>
    <lineage>
        <taxon>Bacteria</taxon>
        <taxon>Pseudomonadati</taxon>
        <taxon>Pseudomonadota</taxon>
        <taxon>Betaproteobacteria</taxon>
        <taxon>Burkholderiales</taxon>
        <taxon>Alcaligenaceae</taxon>
        <taxon>Achromobacter</taxon>
    </lineage>
</organism>
<evidence type="ECO:0000256" key="1">
    <source>
        <dbReference type="SAM" id="Phobius"/>
    </source>
</evidence>
<feature type="transmembrane region" description="Helical" evidence="1">
    <location>
        <begin position="120"/>
        <end position="144"/>
    </location>
</feature>
<keyword evidence="1" id="KW-0812">Transmembrane</keyword>
<accession>A0A6S7AMK4</accession>
<feature type="transmembrane region" description="Helical" evidence="1">
    <location>
        <begin position="156"/>
        <end position="177"/>
    </location>
</feature>
<keyword evidence="1" id="KW-0472">Membrane</keyword>
<proteinExistence type="predicted"/>
<dbReference type="AlphaFoldDB" id="A0A6S7AMK4"/>
<protein>
    <submittedName>
        <fullName evidence="2">Uncharacterized protein</fullName>
    </submittedName>
</protein>